<dbReference type="Proteomes" id="UP001428341">
    <property type="component" value="Unassembled WGS sequence"/>
</dbReference>
<reference evidence="1 2" key="1">
    <citation type="submission" date="2024-05" db="EMBL/GenBank/DDBJ databases">
        <title>Haplotype-resolved chromosome-level genome assembly of Huyou (Citrus changshanensis).</title>
        <authorList>
            <person name="Miao C."/>
            <person name="Chen W."/>
            <person name="Wu Y."/>
            <person name="Wang L."/>
            <person name="Zhao S."/>
            <person name="Grierson D."/>
            <person name="Xu C."/>
            <person name="Chen K."/>
        </authorList>
    </citation>
    <scope>NUCLEOTIDE SEQUENCE [LARGE SCALE GENOMIC DNA]</scope>
    <source>
        <strain evidence="1">01-14</strain>
        <tissue evidence="1">Leaf</tissue>
    </source>
</reference>
<name>A0AAP0R2L6_9ROSI</name>
<dbReference type="EMBL" id="JBCGBO010000001">
    <property type="protein sequence ID" value="KAK9228286.1"/>
    <property type="molecule type" value="Genomic_DNA"/>
</dbReference>
<gene>
    <name evidence="1" type="ORF">WN944_021235</name>
</gene>
<proteinExistence type="predicted"/>
<comment type="caution">
    <text evidence="1">The sequence shown here is derived from an EMBL/GenBank/DDBJ whole genome shotgun (WGS) entry which is preliminary data.</text>
</comment>
<evidence type="ECO:0000313" key="1">
    <source>
        <dbReference type="EMBL" id="KAK9228286.1"/>
    </source>
</evidence>
<protein>
    <submittedName>
        <fullName evidence="1">Uncharacterized protein</fullName>
    </submittedName>
</protein>
<organism evidence="1 2">
    <name type="scientific">Citrus x changshan-huyou</name>
    <dbReference type="NCBI Taxonomy" id="2935761"/>
    <lineage>
        <taxon>Eukaryota</taxon>
        <taxon>Viridiplantae</taxon>
        <taxon>Streptophyta</taxon>
        <taxon>Embryophyta</taxon>
        <taxon>Tracheophyta</taxon>
        <taxon>Spermatophyta</taxon>
        <taxon>Magnoliopsida</taxon>
        <taxon>eudicotyledons</taxon>
        <taxon>Gunneridae</taxon>
        <taxon>Pentapetalae</taxon>
        <taxon>rosids</taxon>
        <taxon>malvids</taxon>
        <taxon>Sapindales</taxon>
        <taxon>Rutaceae</taxon>
        <taxon>Aurantioideae</taxon>
        <taxon>Citrus</taxon>
    </lineage>
</organism>
<evidence type="ECO:0000313" key="2">
    <source>
        <dbReference type="Proteomes" id="UP001428341"/>
    </source>
</evidence>
<keyword evidence="2" id="KW-1185">Reference proteome</keyword>
<sequence length="85" mass="9319">MKSGVEALAGGKEVMTWQISGSASKVVAGDQLVCGTDLLSESRWVDWEDLISSDTVPLVGFVRMVPSFQKFRKMESRLISRIGNV</sequence>
<accession>A0AAP0R2L6</accession>
<dbReference type="AlphaFoldDB" id="A0AAP0R2L6"/>